<accession>A0A2M8DR11</accession>
<dbReference type="InterPro" id="IPR036388">
    <property type="entry name" value="WH-like_DNA-bd_sf"/>
</dbReference>
<evidence type="ECO:0008006" key="5">
    <source>
        <dbReference type="Google" id="ProtNLM"/>
    </source>
</evidence>
<evidence type="ECO:0000313" key="3">
    <source>
        <dbReference type="EMBL" id="PJC01829.1"/>
    </source>
</evidence>
<feature type="binding site" evidence="1">
    <location>
        <position position="142"/>
    </location>
    <ligand>
        <name>Zn(2+)</name>
        <dbReference type="ChEBI" id="CHEBI:29105"/>
    </ligand>
</feature>
<comment type="cofactor">
    <cofactor evidence="1">
        <name>Zn(2+)</name>
        <dbReference type="ChEBI" id="CHEBI:29105"/>
    </cofactor>
    <text evidence="1">Binds 1 zinc ion per subunit.</text>
</comment>
<proteinExistence type="predicted"/>
<dbReference type="GO" id="GO:0003700">
    <property type="term" value="F:DNA-binding transcription factor activity"/>
    <property type="evidence" value="ECO:0007669"/>
    <property type="project" value="InterPro"/>
</dbReference>
<feature type="binding site" evidence="1">
    <location>
        <position position="109"/>
    </location>
    <ligand>
        <name>Zn(2+)</name>
        <dbReference type="ChEBI" id="CHEBI:29105"/>
    </ligand>
</feature>
<dbReference type="Gene3D" id="1.10.10.10">
    <property type="entry name" value="Winged helix-like DNA-binding domain superfamily/Winged helix DNA-binding domain"/>
    <property type="match status" value="1"/>
</dbReference>
<dbReference type="GO" id="GO:0000976">
    <property type="term" value="F:transcription cis-regulatory region binding"/>
    <property type="evidence" value="ECO:0007669"/>
    <property type="project" value="TreeGrafter"/>
</dbReference>
<gene>
    <name evidence="3" type="ORF">CO073_02700</name>
</gene>
<reference evidence="4" key="1">
    <citation type="submission" date="2017-09" db="EMBL/GenBank/DDBJ databases">
        <title>Depth-based differentiation of microbial function through sediment-hosted aquifers and enrichment of novel symbionts in the deep terrestrial subsurface.</title>
        <authorList>
            <person name="Probst A.J."/>
            <person name="Ladd B."/>
            <person name="Jarett J.K."/>
            <person name="Geller-Mcgrath D.E."/>
            <person name="Sieber C.M.K."/>
            <person name="Emerson J.B."/>
            <person name="Anantharaman K."/>
            <person name="Thomas B.C."/>
            <person name="Malmstrom R."/>
            <person name="Stieglmeier M."/>
            <person name="Klingl A."/>
            <person name="Woyke T."/>
            <person name="Ryan C.M."/>
            <person name="Banfield J.F."/>
        </authorList>
    </citation>
    <scope>NUCLEOTIDE SEQUENCE [LARGE SCALE GENOMIC DNA]</scope>
</reference>
<keyword evidence="1" id="KW-0862">Zinc</keyword>
<sequence>LFFLYTLLVMITNKKITKKVQKREVKRRLTKQRQLIWDFLMSVKSHPTAEMVHKLVKKKLPNISLGTVYRNLQYLADNGYILRLGSDKDEFFHYDADISNHDHFVCDHCHQIVDLQKKKVQRLPKLSISKTLKQIIFYYGLCNKCLKIKNK</sequence>
<dbReference type="EMBL" id="PFSY01000125">
    <property type="protein sequence ID" value="PJC01829.1"/>
    <property type="molecule type" value="Genomic_DNA"/>
</dbReference>
<name>A0A2M8DR11_9BACT</name>
<feature type="non-terminal residue" evidence="3">
    <location>
        <position position="1"/>
    </location>
</feature>
<protein>
    <recommendedName>
        <fullName evidence="5">Transcriptional repressor</fullName>
    </recommendedName>
</protein>
<evidence type="ECO:0000256" key="1">
    <source>
        <dbReference type="PIRSR" id="PIRSR602481-1"/>
    </source>
</evidence>
<dbReference type="InterPro" id="IPR002481">
    <property type="entry name" value="FUR"/>
</dbReference>
<dbReference type="SUPFAM" id="SSF46785">
    <property type="entry name" value="Winged helix' DNA-binding domain"/>
    <property type="match status" value="1"/>
</dbReference>
<dbReference type="PANTHER" id="PTHR33202:SF7">
    <property type="entry name" value="FERRIC UPTAKE REGULATION PROTEIN"/>
    <property type="match status" value="1"/>
</dbReference>
<dbReference type="GO" id="GO:0008270">
    <property type="term" value="F:zinc ion binding"/>
    <property type="evidence" value="ECO:0007669"/>
    <property type="project" value="TreeGrafter"/>
</dbReference>
<dbReference type="PANTHER" id="PTHR33202">
    <property type="entry name" value="ZINC UPTAKE REGULATION PROTEIN"/>
    <property type="match status" value="1"/>
</dbReference>
<keyword evidence="2" id="KW-0408">Iron</keyword>
<evidence type="ECO:0000256" key="2">
    <source>
        <dbReference type="PIRSR" id="PIRSR602481-2"/>
    </source>
</evidence>
<dbReference type="CDD" id="cd07153">
    <property type="entry name" value="Fur_like"/>
    <property type="match status" value="1"/>
</dbReference>
<dbReference type="GO" id="GO:0045892">
    <property type="term" value="P:negative regulation of DNA-templated transcription"/>
    <property type="evidence" value="ECO:0007669"/>
    <property type="project" value="TreeGrafter"/>
</dbReference>
<dbReference type="AlphaFoldDB" id="A0A2M8DR11"/>
<comment type="caution">
    <text evidence="3">The sequence shown here is derived from an EMBL/GenBank/DDBJ whole genome shotgun (WGS) entry which is preliminary data.</text>
</comment>
<dbReference type="Pfam" id="PF01475">
    <property type="entry name" value="FUR"/>
    <property type="match status" value="1"/>
</dbReference>
<organism evidence="3 4">
    <name type="scientific">Candidatus Komeilibacteria bacterium CG_4_9_14_0_8_um_filter_36_9</name>
    <dbReference type="NCBI Taxonomy" id="1974473"/>
    <lineage>
        <taxon>Bacteria</taxon>
        <taxon>Candidatus Komeiliibacteriota</taxon>
    </lineage>
</organism>
<feature type="binding site" evidence="2">
    <location>
        <position position="102"/>
    </location>
    <ligand>
        <name>Fe cation</name>
        <dbReference type="ChEBI" id="CHEBI:24875"/>
    </ligand>
</feature>
<evidence type="ECO:0000313" key="4">
    <source>
        <dbReference type="Proteomes" id="UP000230136"/>
    </source>
</evidence>
<dbReference type="Proteomes" id="UP000230136">
    <property type="component" value="Unassembled WGS sequence"/>
</dbReference>
<dbReference type="GO" id="GO:1900376">
    <property type="term" value="P:regulation of secondary metabolite biosynthetic process"/>
    <property type="evidence" value="ECO:0007669"/>
    <property type="project" value="TreeGrafter"/>
</dbReference>
<feature type="binding site" evidence="1">
    <location>
        <position position="106"/>
    </location>
    <ligand>
        <name>Zn(2+)</name>
        <dbReference type="ChEBI" id="CHEBI:29105"/>
    </ligand>
</feature>
<dbReference type="InterPro" id="IPR036390">
    <property type="entry name" value="WH_DNA-bd_sf"/>
</dbReference>
<comment type="cofactor">
    <cofactor evidence="2">
        <name>Mn(2+)</name>
        <dbReference type="ChEBI" id="CHEBI:29035"/>
    </cofactor>
    <cofactor evidence="2">
        <name>Fe(2+)</name>
        <dbReference type="ChEBI" id="CHEBI:29033"/>
    </cofactor>
    <text evidence="2">Binds 1 Mn(2+) or Fe(2+) ion per subunit.</text>
</comment>
<feature type="binding site" evidence="1">
    <location>
        <position position="145"/>
    </location>
    <ligand>
        <name>Zn(2+)</name>
        <dbReference type="ChEBI" id="CHEBI:29105"/>
    </ligand>
</feature>
<keyword evidence="1" id="KW-0479">Metal-binding</keyword>